<evidence type="ECO:0000313" key="2">
    <source>
        <dbReference type="EMBL" id="KAF3591649.1"/>
    </source>
</evidence>
<reference evidence="2 3" key="1">
    <citation type="journal article" date="2020" name="BMC Genomics">
        <title>Intraspecific diversification of the crop wild relative Brassica cretica Lam. using demographic model selection.</title>
        <authorList>
            <person name="Kioukis A."/>
            <person name="Michalopoulou V.A."/>
            <person name="Briers L."/>
            <person name="Pirintsos S."/>
            <person name="Studholme D.J."/>
            <person name="Pavlidis P."/>
            <person name="Sarris P.F."/>
        </authorList>
    </citation>
    <scope>NUCLEOTIDE SEQUENCE [LARGE SCALE GENOMIC DNA]</scope>
    <source>
        <strain evidence="3">cv. PFS-1207/04</strain>
    </source>
</reference>
<feature type="region of interest" description="Disordered" evidence="1">
    <location>
        <begin position="1"/>
        <end position="76"/>
    </location>
</feature>
<dbReference type="EMBL" id="QGKV02000299">
    <property type="protein sequence ID" value="KAF3591649.1"/>
    <property type="molecule type" value="Genomic_DNA"/>
</dbReference>
<name>A0ABQ7E402_BRACR</name>
<feature type="compositionally biased region" description="Basic and acidic residues" evidence="1">
    <location>
        <begin position="1"/>
        <end position="19"/>
    </location>
</feature>
<evidence type="ECO:0000256" key="1">
    <source>
        <dbReference type="SAM" id="MobiDB-lite"/>
    </source>
</evidence>
<organism evidence="2 3">
    <name type="scientific">Brassica cretica</name>
    <name type="common">Mustard</name>
    <dbReference type="NCBI Taxonomy" id="69181"/>
    <lineage>
        <taxon>Eukaryota</taxon>
        <taxon>Viridiplantae</taxon>
        <taxon>Streptophyta</taxon>
        <taxon>Embryophyta</taxon>
        <taxon>Tracheophyta</taxon>
        <taxon>Spermatophyta</taxon>
        <taxon>Magnoliopsida</taxon>
        <taxon>eudicotyledons</taxon>
        <taxon>Gunneridae</taxon>
        <taxon>Pentapetalae</taxon>
        <taxon>rosids</taxon>
        <taxon>malvids</taxon>
        <taxon>Brassicales</taxon>
        <taxon>Brassicaceae</taxon>
        <taxon>Brassiceae</taxon>
        <taxon>Brassica</taxon>
    </lineage>
</organism>
<sequence length="76" mass="8509">MSLMQSRERSYEDEVKMDSGRSSSAVRRTGLLGRSPNWTWTSSANGRAESAFDPAQRTAELNSTEDLACSIRRTDH</sequence>
<gene>
    <name evidence="2" type="ORF">DY000_02021867</name>
</gene>
<keyword evidence="3" id="KW-1185">Reference proteome</keyword>
<comment type="caution">
    <text evidence="2">The sequence shown here is derived from an EMBL/GenBank/DDBJ whole genome shotgun (WGS) entry which is preliminary data.</text>
</comment>
<evidence type="ECO:0000313" key="3">
    <source>
        <dbReference type="Proteomes" id="UP000266723"/>
    </source>
</evidence>
<proteinExistence type="predicted"/>
<evidence type="ECO:0008006" key="4">
    <source>
        <dbReference type="Google" id="ProtNLM"/>
    </source>
</evidence>
<dbReference type="Proteomes" id="UP000266723">
    <property type="component" value="Unassembled WGS sequence"/>
</dbReference>
<accession>A0ABQ7E402</accession>
<feature type="compositionally biased region" description="Polar residues" evidence="1">
    <location>
        <begin position="36"/>
        <end position="45"/>
    </location>
</feature>
<protein>
    <recommendedName>
        <fullName evidence="4">DUF4005 domain-containing protein</fullName>
    </recommendedName>
</protein>